<dbReference type="RefSeq" id="WP_302037958.1">
    <property type="nucleotide sequence ID" value="NZ_JAUKPO010000006.1"/>
</dbReference>
<feature type="transmembrane region" description="Helical" evidence="2">
    <location>
        <begin position="6"/>
        <end position="23"/>
    </location>
</feature>
<keyword evidence="4" id="KW-1185">Reference proteome</keyword>
<protein>
    <submittedName>
        <fullName evidence="3">Uncharacterized protein</fullName>
    </submittedName>
</protein>
<gene>
    <name evidence="3" type="ORF">Q0590_12880</name>
</gene>
<name>A0ABT8R4Y9_9BACT</name>
<keyword evidence="2" id="KW-0472">Membrane</keyword>
<keyword evidence="2" id="KW-1133">Transmembrane helix</keyword>
<evidence type="ECO:0000256" key="1">
    <source>
        <dbReference type="SAM" id="MobiDB-lite"/>
    </source>
</evidence>
<keyword evidence="2" id="KW-0812">Transmembrane</keyword>
<dbReference type="Proteomes" id="UP001168528">
    <property type="component" value="Unassembled WGS sequence"/>
</dbReference>
<evidence type="ECO:0000256" key="2">
    <source>
        <dbReference type="SAM" id="Phobius"/>
    </source>
</evidence>
<proteinExistence type="predicted"/>
<feature type="region of interest" description="Disordered" evidence="1">
    <location>
        <begin position="164"/>
        <end position="194"/>
    </location>
</feature>
<accession>A0ABT8R4Y9</accession>
<dbReference type="EMBL" id="JAUKPO010000006">
    <property type="protein sequence ID" value="MDO1447156.1"/>
    <property type="molecule type" value="Genomic_DNA"/>
</dbReference>
<organism evidence="3 4">
    <name type="scientific">Rhodocytophaga aerolata</name>
    <dbReference type="NCBI Taxonomy" id="455078"/>
    <lineage>
        <taxon>Bacteria</taxon>
        <taxon>Pseudomonadati</taxon>
        <taxon>Bacteroidota</taxon>
        <taxon>Cytophagia</taxon>
        <taxon>Cytophagales</taxon>
        <taxon>Rhodocytophagaceae</taxon>
        <taxon>Rhodocytophaga</taxon>
    </lineage>
</organism>
<sequence length="194" mass="22214">MTKTKIFTYVLLIPILFLAYKIYDGIRGPIMEQRRIASIEARVIDKLKMLRNLQLGFYSVHGKYAGSWDELTNFIKNDRFLNIQRTETIDSVDSRGIEYTKVKFDTLGTVPVKDSLFPASRYPDFDPNSISVIPGSGGKKFEIYGGRVKRNNLEVDVFEFRDPAPVNPQRRRNNNENALKVGSREEASTAGNWE</sequence>
<comment type="caution">
    <text evidence="3">The sequence shown here is derived from an EMBL/GenBank/DDBJ whole genome shotgun (WGS) entry which is preliminary data.</text>
</comment>
<reference evidence="3" key="1">
    <citation type="submission" date="2023-07" db="EMBL/GenBank/DDBJ databases">
        <title>The genome sequence of Rhodocytophaga aerolata KACC 12507.</title>
        <authorList>
            <person name="Zhang X."/>
        </authorList>
    </citation>
    <scope>NUCLEOTIDE SEQUENCE</scope>
    <source>
        <strain evidence="3">KACC 12507</strain>
    </source>
</reference>
<evidence type="ECO:0000313" key="3">
    <source>
        <dbReference type="EMBL" id="MDO1447156.1"/>
    </source>
</evidence>
<evidence type="ECO:0000313" key="4">
    <source>
        <dbReference type="Proteomes" id="UP001168528"/>
    </source>
</evidence>